<evidence type="ECO:0000313" key="1">
    <source>
        <dbReference type="EMBL" id="CAI4029698.1"/>
    </source>
</evidence>
<dbReference type="Proteomes" id="UP001179121">
    <property type="component" value="Chromosome"/>
</dbReference>
<dbReference type="EMBL" id="OX365700">
    <property type="protein sequence ID" value="CAI4029698.1"/>
    <property type="molecule type" value="Genomic_DNA"/>
</dbReference>
<proteinExistence type="predicted"/>
<keyword evidence="2" id="KW-1185">Reference proteome</keyword>
<name>A0AA86MVD8_9BACT</name>
<dbReference type="AlphaFoldDB" id="A0AA86MVD8"/>
<dbReference type="KEGG" id="nti:DNFV4_00116"/>
<evidence type="ECO:0000313" key="2">
    <source>
        <dbReference type="Proteomes" id="UP001179121"/>
    </source>
</evidence>
<sequence>MSDIFGPAVLLTLLLVAMAALVWWGMSLLA</sequence>
<accession>A0AA86MVD8</accession>
<gene>
    <name evidence="1" type="ORF">DNFV4_00116</name>
</gene>
<protein>
    <submittedName>
        <fullName evidence="1">Uncharacterized protein</fullName>
    </submittedName>
</protein>
<organism evidence="1 2">
    <name type="scientific">Nitrospira tepida</name>
    <dbReference type="NCBI Taxonomy" id="2973512"/>
    <lineage>
        <taxon>Bacteria</taxon>
        <taxon>Pseudomonadati</taxon>
        <taxon>Nitrospirota</taxon>
        <taxon>Nitrospiria</taxon>
        <taxon>Nitrospirales</taxon>
        <taxon>Nitrospiraceae</taxon>
        <taxon>Nitrospira</taxon>
    </lineage>
</organism>
<reference evidence="1" key="1">
    <citation type="submission" date="2022-10" db="EMBL/GenBank/DDBJ databases">
        <authorList>
            <person name="Koch H."/>
        </authorList>
    </citation>
    <scope>NUCLEOTIDE SEQUENCE</scope>
    <source>
        <strain evidence="1">DNF</strain>
    </source>
</reference>